<accession>A0A402AFW3</accession>
<reference evidence="2" key="1">
    <citation type="submission" date="2018-12" db="EMBL/GenBank/DDBJ databases">
        <title>Tengunoibacter tsumagoiensis gen. nov., sp. nov., Dictyobacter kobayashii sp. nov., D. alpinus sp. nov., and D. joshuensis sp. nov. and description of Dictyobacteraceae fam. nov. within the order Ktedonobacterales isolated from Tengu-no-mugimeshi.</title>
        <authorList>
            <person name="Wang C.M."/>
            <person name="Zheng Y."/>
            <person name="Sakai Y."/>
            <person name="Toyoda A."/>
            <person name="Minakuchi Y."/>
            <person name="Abe K."/>
            <person name="Yokota A."/>
            <person name="Yabe S."/>
        </authorList>
    </citation>
    <scope>NUCLEOTIDE SEQUENCE [LARGE SCALE GENOMIC DNA]</scope>
    <source>
        <strain evidence="2">Uno11</strain>
    </source>
</reference>
<organism evidence="1 2">
    <name type="scientific">Dictyobacter kobayashii</name>
    <dbReference type="NCBI Taxonomy" id="2014872"/>
    <lineage>
        <taxon>Bacteria</taxon>
        <taxon>Bacillati</taxon>
        <taxon>Chloroflexota</taxon>
        <taxon>Ktedonobacteria</taxon>
        <taxon>Ktedonobacterales</taxon>
        <taxon>Dictyobacteraceae</taxon>
        <taxon>Dictyobacter</taxon>
    </lineage>
</organism>
<comment type="caution">
    <text evidence="1">The sequence shown here is derived from an EMBL/GenBank/DDBJ whole genome shotgun (WGS) entry which is preliminary data.</text>
</comment>
<proteinExistence type="predicted"/>
<name>A0A402AFW3_9CHLR</name>
<evidence type="ECO:0000313" key="2">
    <source>
        <dbReference type="Proteomes" id="UP000287188"/>
    </source>
</evidence>
<dbReference type="OrthoDB" id="8779602at2"/>
<keyword evidence="2" id="KW-1185">Reference proteome</keyword>
<evidence type="ECO:0000313" key="1">
    <source>
        <dbReference type="EMBL" id="GCE18001.1"/>
    </source>
</evidence>
<dbReference type="Proteomes" id="UP000287188">
    <property type="component" value="Unassembled WGS sequence"/>
</dbReference>
<sequence>MGMLRVMSRRGDDRLTWDEQKIQTGDPEAVAAVKEAERIFEQEKAKGATAFRVTDGNPVQRIDKFDATAEQIVLVPRVVGG</sequence>
<dbReference type="AlphaFoldDB" id="A0A402AFW3"/>
<dbReference type="EMBL" id="BIFS01000001">
    <property type="protein sequence ID" value="GCE18001.1"/>
    <property type="molecule type" value="Genomic_DNA"/>
</dbReference>
<gene>
    <name evidence="1" type="ORF">KDK_18010</name>
</gene>
<protein>
    <submittedName>
        <fullName evidence="1">Uncharacterized protein</fullName>
    </submittedName>
</protein>